<reference evidence="4 5" key="1">
    <citation type="submission" date="2014-10" db="EMBL/GenBank/DDBJ databases">
        <title>Genome sequencing of Vitellibacter vladivostokensis KMM 3516.</title>
        <authorList>
            <person name="Thevarajoo S."/>
            <person name="Selvaratnam C."/>
            <person name="Goh K.M."/>
            <person name="Chong C.S."/>
        </authorList>
    </citation>
    <scope>NUCLEOTIDE SEQUENCE [LARGE SCALE GENOMIC DNA]</scope>
    <source>
        <strain evidence="4 5">KMM 3516</strain>
    </source>
</reference>
<dbReference type="NCBIfam" id="TIGR04183">
    <property type="entry name" value="Por_Secre_tail"/>
    <property type="match status" value="1"/>
</dbReference>
<dbReference type="Gene3D" id="3.40.50.1820">
    <property type="entry name" value="alpha/beta hydrolase"/>
    <property type="match status" value="1"/>
</dbReference>
<dbReference type="InterPro" id="IPR026444">
    <property type="entry name" value="Secre_tail"/>
</dbReference>
<name>A0ABR5DM39_9FLAO</name>
<evidence type="ECO:0000259" key="2">
    <source>
        <dbReference type="Pfam" id="PF05057"/>
    </source>
</evidence>
<evidence type="ECO:0000256" key="1">
    <source>
        <dbReference type="ARBA" id="ARBA00022729"/>
    </source>
</evidence>
<dbReference type="Proteomes" id="UP000033497">
    <property type="component" value="Unassembled WGS sequence"/>
</dbReference>
<protein>
    <recommendedName>
        <fullName evidence="6">Secretion system C-terminal sorting domain-containing protein</fullName>
    </recommendedName>
</protein>
<evidence type="ECO:0000259" key="3">
    <source>
        <dbReference type="Pfam" id="PF18962"/>
    </source>
</evidence>
<evidence type="ECO:0000313" key="5">
    <source>
        <dbReference type="Proteomes" id="UP000033497"/>
    </source>
</evidence>
<proteinExistence type="predicted"/>
<dbReference type="Pfam" id="PF18962">
    <property type="entry name" value="Por_Secre_tail"/>
    <property type="match status" value="1"/>
</dbReference>
<accession>A0ABR5DM39</accession>
<dbReference type="EMBL" id="JSVU01000001">
    <property type="protein sequence ID" value="KJJ39842.1"/>
    <property type="molecule type" value="Genomic_DNA"/>
</dbReference>
<feature type="domain" description="Secretion system C-terminal sorting" evidence="3">
    <location>
        <begin position="591"/>
        <end position="669"/>
    </location>
</feature>
<keyword evidence="5" id="KW-1185">Reference proteome</keyword>
<dbReference type="InterPro" id="IPR007751">
    <property type="entry name" value="DUF676_lipase-like"/>
</dbReference>
<evidence type="ECO:0008006" key="6">
    <source>
        <dbReference type="Google" id="ProtNLM"/>
    </source>
</evidence>
<sequence length="671" mass="74662">MAQNNSTEQLVIVGPSMGGQISRYALAYMKKHNMPHNTRLWVSVDSPHLGANIPMGAQSLLNVLNDFADSAEAQDFVENQLGSAAARQQLIEQHKVDYIPIPIPPFYLPFHSYILDGKTESQGFSQDQGHPFFIQYYDALYNNGLPNSEGYPQNLRKIAIVNGSLTNSIDFQNPFVSGGTDFNSNGPTPSSYRSHGAQTFKIEGDANVIGHIVTLETYNLPSMGNNHKLSYFKKKKFGGWTYYDQYITNNNSRGNMDNVPGGWFPTQRELAKSIEDSTPCDWVGIEDPNWGGYICVNDWYVINLAHVSSFIPTVSALGFKDPDFNWHQAFKRNLVCPGNKEIPFDTYFGPRNNEQHTSFTEKSVNWLLEELAGNPQPPTVPLDPEDMSGPTVICGTDTVTYSFDFCESLPVIAWEVSNNLIKTTPLTNYNRSIIVQPVHASTNGWAYVKAIFASPNEPVQKNIWIGPPKVNFVEDVNITQINHTMPIVPPDSCDEFGLKLNISPSFGNVQQMEWEKVSTNYQWSQDPPGYNDPYVIIAPLCEDPVQFKVRMRNECGWSNWQQIEDTNSECQTNCGGGGGGSGTITSDYFIIYPVPVDTTLHVNMIGTDPTDLLIAGDTLTIQLFNSSGTMVKNINTIACHNSIDVSTLPAGLYTLKIIYNGTPENHQIVIN</sequence>
<feature type="domain" description="DUF676" evidence="2">
    <location>
        <begin position="5"/>
        <end position="53"/>
    </location>
</feature>
<comment type="caution">
    <text evidence="4">The sequence shown here is derived from an EMBL/GenBank/DDBJ whole genome shotgun (WGS) entry which is preliminary data.</text>
</comment>
<dbReference type="SUPFAM" id="SSF53474">
    <property type="entry name" value="alpha/beta-Hydrolases"/>
    <property type="match status" value="1"/>
</dbReference>
<organism evidence="4 5">
    <name type="scientific">Aequorivita vladivostokensis</name>
    <dbReference type="NCBI Taxonomy" id="171194"/>
    <lineage>
        <taxon>Bacteria</taxon>
        <taxon>Pseudomonadati</taxon>
        <taxon>Bacteroidota</taxon>
        <taxon>Flavobacteriia</taxon>
        <taxon>Flavobacteriales</taxon>
        <taxon>Flavobacteriaceae</taxon>
        <taxon>Aequorivita</taxon>
    </lineage>
</organism>
<dbReference type="InterPro" id="IPR029058">
    <property type="entry name" value="AB_hydrolase_fold"/>
</dbReference>
<evidence type="ECO:0000313" key="4">
    <source>
        <dbReference type="EMBL" id="KJJ39842.1"/>
    </source>
</evidence>
<gene>
    <name evidence="4" type="ORF">MB09_01330</name>
</gene>
<dbReference type="RefSeq" id="WP_045079052.1">
    <property type="nucleotide sequence ID" value="NZ_JSVU01000001.1"/>
</dbReference>
<keyword evidence="1" id="KW-0732">Signal</keyword>
<dbReference type="Pfam" id="PF05057">
    <property type="entry name" value="DUF676"/>
    <property type="match status" value="1"/>
</dbReference>